<organism evidence="2 3">
    <name type="scientific">Nocardia wallacei</name>
    <dbReference type="NCBI Taxonomy" id="480035"/>
    <lineage>
        <taxon>Bacteria</taxon>
        <taxon>Bacillati</taxon>
        <taxon>Actinomycetota</taxon>
        <taxon>Actinomycetes</taxon>
        <taxon>Mycobacteriales</taxon>
        <taxon>Nocardiaceae</taxon>
        <taxon>Nocardia</taxon>
    </lineage>
</organism>
<sequence>MSARIAPRVPIGRMINFATRATVERPVQTELGGFRVRRVPSVIGREIGQHRALAEIEVPGAETVDSQPSNSAQDRARARPVRVEHHARRTGGHDPR</sequence>
<reference evidence="2 3" key="1">
    <citation type="submission" date="2020-08" db="EMBL/GenBank/DDBJ databases">
        <title>Genome Sequencing of Nocardia wallacei strain FMUON74 and assembly.</title>
        <authorList>
            <person name="Toyokawa M."/>
            <person name="Uesaka K."/>
        </authorList>
    </citation>
    <scope>NUCLEOTIDE SEQUENCE [LARGE SCALE GENOMIC DNA]</scope>
    <source>
        <strain evidence="2 3">FMUON74</strain>
    </source>
</reference>
<feature type="compositionally biased region" description="Basic and acidic residues" evidence="1">
    <location>
        <begin position="74"/>
        <end position="84"/>
    </location>
</feature>
<feature type="compositionally biased region" description="Polar residues" evidence="1">
    <location>
        <begin position="64"/>
        <end position="73"/>
    </location>
</feature>
<dbReference type="EMBL" id="AP023396">
    <property type="protein sequence ID" value="BCK53669.1"/>
    <property type="molecule type" value="Genomic_DNA"/>
</dbReference>
<proteinExistence type="predicted"/>
<gene>
    <name evidence="2" type="ORF">NWFMUON74_14410</name>
</gene>
<evidence type="ECO:0000256" key="1">
    <source>
        <dbReference type="SAM" id="MobiDB-lite"/>
    </source>
</evidence>
<feature type="region of interest" description="Disordered" evidence="1">
    <location>
        <begin position="58"/>
        <end position="96"/>
    </location>
</feature>
<dbReference type="Proteomes" id="UP000516173">
    <property type="component" value="Chromosome"/>
</dbReference>
<protein>
    <submittedName>
        <fullName evidence="2">Uncharacterized protein</fullName>
    </submittedName>
</protein>
<accession>A0A7G1KI71</accession>
<dbReference type="KEGG" id="nwl:NWFMUON74_14410"/>
<evidence type="ECO:0000313" key="3">
    <source>
        <dbReference type="Proteomes" id="UP000516173"/>
    </source>
</evidence>
<name>A0A7G1KI71_9NOCA</name>
<evidence type="ECO:0000313" key="2">
    <source>
        <dbReference type="EMBL" id="BCK53669.1"/>
    </source>
</evidence>
<dbReference type="AlphaFoldDB" id="A0A7G1KI71"/>
<keyword evidence="3" id="KW-1185">Reference proteome</keyword>